<name>X1ISC8_9ZZZZ</name>
<reference evidence="1" key="1">
    <citation type="journal article" date="2014" name="Front. Microbiol.">
        <title>High frequency of phylogenetically diverse reductive dehalogenase-homologous genes in deep subseafloor sedimentary metagenomes.</title>
        <authorList>
            <person name="Kawai M."/>
            <person name="Futagami T."/>
            <person name="Toyoda A."/>
            <person name="Takaki Y."/>
            <person name="Nishi S."/>
            <person name="Hori S."/>
            <person name="Arai W."/>
            <person name="Tsubouchi T."/>
            <person name="Morono Y."/>
            <person name="Uchiyama I."/>
            <person name="Ito T."/>
            <person name="Fujiyama A."/>
            <person name="Inagaki F."/>
            <person name="Takami H."/>
        </authorList>
    </citation>
    <scope>NUCLEOTIDE SEQUENCE</scope>
    <source>
        <strain evidence="1">Expedition CK06-06</strain>
    </source>
</reference>
<evidence type="ECO:0000313" key="1">
    <source>
        <dbReference type="EMBL" id="GAH72160.1"/>
    </source>
</evidence>
<proteinExistence type="predicted"/>
<dbReference type="AlphaFoldDB" id="X1ISC8"/>
<dbReference type="EMBL" id="BARU01027256">
    <property type="protein sequence ID" value="GAH72160.1"/>
    <property type="molecule type" value="Genomic_DNA"/>
</dbReference>
<protein>
    <submittedName>
        <fullName evidence="1">Uncharacterized protein</fullName>
    </submittedName>
</protein>
<organism evidence="1">
    <name type="scientific">marine sediment metagenome</name>
    <dbReference type="NCBI Taxonomy" id="412755"/>
    <lineage>
        <taxon>unclassified sequences</taxon>
        <taxon>metagenomes</taxon>
        <taxon>ecological metagenomes</taxon>
    </lineage>
</organism>
<comment type="caution">
    <text evidence="1">The sequence shown here is derived from an EMBL/GenBank/DDBJ whole genome shotgun (WGS) entry which is preliminary data.</text>
</comment>
<accession>X1ISC8</accession>
<gene>
    <name evidence="1" type="ORF">S03H2_43653</name>
</gene>
<sequence length="47" mass="5072">GASSTMLLIFMGIRREVFNTGFNDSFPTVFKGYGIGITLDVPVDSLS</sequence>
<feature type="non-terminal residue" evidence="1">
    <location>
        <position position="1"/>
    </location>
</feature>